<keyword evidence="3" id="KW-1185">Reference proteome</keyword>
<gene>
    <name evidence="2" type="ORF">Pla123a_24520</name>
</gene>
<comment type="caution">
    <text evidence="2">The sequence shown here is derived from an EMBL/GenBank/DDBJ whole genome shotgun (WGS) entry which is preliminary data.</text>
</comment>
<protein>
    <recommendedName>
        <fullName evidence="4">DnaJ domain protein</fullName>
    </recommendedName>
</protein>
<name>A0A5C5YQ20_9BACT</name>
<dbReference type="RefSeq" id="WP_146587261.1">
    <property type="nucleotide sequence ID" value="NZ_SJPO01000005.1"/>
</dbReference>
<dbReference type="SUPFAM" id="SSF46565">
    <property type="entry name" value="Chaperone J-domain"/>
    <property type="match status" value="1"/>
</dbReference>
<dbReference type="EMBL" id="SJPO01000005">
    <property type="protein sequence ID" value="TWT77024.1"/>
    <property type="molecule type" value="Genomic_DNA"/>
</dbReference>
<evidence type="ECO:0008006" key="4">
    <source>
        <dbReference type="Google" id="ProtNLM"/>
    </source>
</evidence>
<dbReference type="Gene3D" id="1.10.287.110">
    <property type="entry name" value="DnaJ domain"/>
    <property type="match status" value="1"/>
</dbReference>
<dbReference type="Proteomes" id="UP000318478">
    <property type="component" value="Unassembled WGS sequence"/>
</dbReference>
<evidence type="ECO:0000313" key="3">
    <source>
        <dbReference type="Proteomes" id="UP000318478"/>
    </source>
</evidence>
<proteinExistence type="predicted"/>
<dbReference type="InterPro" id="IPR001623">
    <property type="entry name" value="DnaJ_domain"/>
</dbReference>
<dbReference type="InterPro" id="IPR036869">
    <property type="entry name" value="J_dom_sf"/>
</dbReference>
<reference evidence="2 3" key="1">
    <citation type="submission" date="2019-02" db="EMBL/GenBank/DDBJ databases">
        <title>Deep-cultivation of Planctomycetes and their phenomic and genomic characterization uncovers novel biology.</title>
        <authorList>
            <person name="Wiegand S."/>
            <person name="Jogler M."/>
            <person name="Boedeker C."/>
            <person name="Pinto D."/>
            <person name="Vollmers J."/>
            <person name="Rivas-Marin E."/>
            <person name="Kohn T."/>
            <person name="Peeters S.H."/>
            <person name="Heuer A."/>
            <person name="Rast P."/>
            <person name="Oberbeckmann S."/>
            <person name="Bunk B."/>
            <person name="Jeske O."/>
            <person name="Meyerdierks A."/>
            <person name="Storesund J.E."/>
            <person name="Kallscheuer N."/>
            <person name="Luecker S."/>
            <person name="Lage O.M."/>
            <person name="Pohl T."/>
            <person name="Merkel B.J."/>
            <person name="Hornburger P."/>
            <person name="Mueller R.-W."/>
            <person name="Bruemmer F."/>
            <person name="Labrenz M."/>
            <person name="Spormann A.M."/>
            <person name="Op Den Camp H."/>
            <person name="Overmann J."/>
            <person name="Amann R."/>
            <person name="Jetten M.S.M."/>
            <person name="Mascher T."/>
            <person name="Medema M.H."/>
            <person name="Devos D.P."/>
            <person name="Kaster A.-K."/>
            <person name="Ovreas L."/>
            <person name="Rohde M."/>
            <person name="Galperin M.Y."/>
            <person name="Jogler C."/>
        </authorList>
    </citation>
    <scope>NUCLEOTIDE SEQUENCE [LARGE SCALE GENOMIC DNA]</scope>
    <source>
        <strain evidence="2 3">Pla123a</strain>
    </source>
</reference>
<keyword evidence="1" id="KW-1133">Transmembrane helix</keyword>
<evidence type="ECO:0000313" key="2">
    <source>
        <dbReference type="EMBL" id="TWT77024.1"/>
    </source>
</evidence>
<dbReference type="AlphaFoldDB" id="A0A5C5YQ20"/>
<accession>A0A5C5YQ20</accession>
<sequence>MLLAQHSWPDAVDFLGLAATFGLLVLAPAVGYVLLYLDYRAYLRSLRRALVVVRGYATSLPDWVIRDSPPCLAALGLSRGCTKADVLAAYRTKVKHLHPDAGGSRTEFARLQQHFEDAMTLVETIGG</sequence>
<organism evidence="2 3">
    <name type="scientific">Posidoniimonas polymericola</name>
    <dbReference type="NCBI Taxonomy" id="2528002"/>
    <lineage>
        <taxon>Bacteria</taxon>
        <taxon>Pseudomonadati</taxon>
        <taxon>Planctomycetota</taxon>
        <taxon>Planctomycetia</taxon>
        <taxon>Pirellulales</taxon>
        <taxon>Lacipirellulaceae</taxon>
        <taxon>Posidoniimonas</taxon>
    </lineage>
</organism>
<keyword evidence="1" id="KW-0812">Transmembrane</keyword>
<keyword evidence="1" id="KW-0472">Membrane</keyword>
<dbReference type="CDD" id="cd06257">
    <property type="entry name" value="DnaJ"/>
    <property type="match status" value="1"/>
</dbReference>
<dbReference type="OrthoDB" id="292111at2"/>
<feature type="transmembrane region" description="Helical" evidence="1">
    <location>
        <begin position="14"/>
        <end position="37"/>
    </location>
</feature>
<evidence type="ECO:0000256" key="1">
    <source>
        <dbReference type="SAM" id="Phobius"/>
    </source>
</evidence>